<dbReference type="Pfam" id="PF14444">
    <property type="entry name" value="S1-like"/>
    <property type="match status" value="1"/>
</dbReference>
<dbReference type="OMA" id="MSHGAND"/>
<dbReference type="Proteomes" id="UP000821853">
    <property type="component" value="Chromosome 1"/>
</dbReference>
<dbReference type="PANTHER" id="PTHR14304:SF11">
    <property type="entry name" value="SAP DOMAIN-CONTAINING PROTEIN"/>
    <property type="match status" value="1"/>
</dbReference>
<dbReference type="AlphaFoldDB" id="A0A9J6FJN7"/>
<feature type="region of interest" description="Disordered" evidence="4">
    <location>
        <begin position="329"/>
        <end position="375"/>
    </location>
</feature>
<dbReference type="EMBL" id="JABSTR010000001">
    <property type="protein sequence ID" value="KAH9362569.1"/>
    <property type="molecule type" value="Genomic_DNA"/>
</dbReference>
<feature type="compositionally biased region" description="Basic and acidic residues" evidence="4">
    <location>
        <begin position="189"/>
        <end position="198"/>
    </location>
</feature>
<evidence type="ECO:0000313" key="6">
    <source>
        <dbReference type="EMBL" id="KAH9362569.1"/>
    </source>
</evidence>
<feature type="compositionally biased region" description="Low complexity" evidence="4">
    <location>
        <begin position="201"/>
        <end position="211"/>
    </location>
</feature>
<sequence length="584" mass="63822">MSQFGGAGKNPPWMRASAELPLAGSAMLAQAGASLASALSQPQTAVQQQQTQSFGTNLAALGLAQAGLGLSAASLAASGGANLGYGSTQAAAARLLGAAAASTGVASPSTKQRVFTGTVTKLHDNFGFVDEDMNASVGVRLNNQIAASSPANTSAAMAAQTQYINSVSSSENKSSRSDGEKISYSQLLERTESRHRAEYANSNARSATRRSSPTRRDRDMRHDDRRDRYRDRNSSRDFDKDRRPYDRNQDRLSDRNSDRNLDRMADRDRIPERDRLLDRDRDRIVDRDRNQDRLSDRIPERNSFVSGSWDIRDAIVSELAYAEHLYTRAQSPDRDYRGPGQDHDGNSTSSSLTRKHALSPPRRAGVGVSPPRRKPRMMPRYVVDIPAVCLDQRELGVVDLRKRYPNMYIPSDFFHAHICWQECFPLQRPFGLNYPCCFQVLPKDTCPPAASVLGTIQPAASCPPAVLDPTDVNFSFSAKVMLLSSPSLEELYQQTCALAEDESRSGTALHPARVLSFLVGLKGKSETVAIGGPWSLSLDGPNPDSDPQTLIRTAVRTCRALTGIDLSACTQWSVLASPCRLCLA</sequence>
<reference evidence="6 7" key="1">
    <citation type="journal article" date="2020" name="Cell">
        <title>Large-Scale Comparative Analyses of Tick Genomes Elucidate Their Genetic Diversity and Vector Capacities.</title>
        <authorList>
            <consortium name="Tick Genome and Microbiome Consortium (TIGMIC)"/>
            <person name="Jia N."/>
            <person name="Wang J."/>
            <person name="Shi W."/>
            <person name="Du L."/>
            <person name="Sun Y."/>
            <person name="Zhan W."/>
            <person name="Jiang J.F."/>
            <person name="Wang Q."/>
            <person name="Zhang B."/>
            <person name="Ji P."/>
            <person name="Bell-Sakyi L."/>
            <person name="Cui X.M."/>
            <person name="Yuan T.T."/>
            <person name="Jiang B.G."/>
            <person name="Yang W.F."/>
            <person name="Lam T.T."/>
            <person name="Chang Q.C."/>
            <person name="Ding S.J."/>
            <person name="Wang X.J."/>
            <person name="Zhu J.G."/>
            <person name="Ruan X.D."/>
            <person name="Zhao L."/>
            <person name="Wei J.T."/>
            <person name="Ye R.Z."/>
            <person name="Que T.C."/>
            <person name="Du C.H."/>
            <person name="Zhou Y.H."/>
            <person name="Cheng J.X."/>
            <person name="Dai P.F."/>
            <person name="Guo W.B."/>
            <person name="Han X.H."/>
            <person name="Huang E.J."/>
            <person name="Li L.F."/>
            <person name="Wei W."/>
            <person name="Gao Y.C."/>
            <person name="Liu J.Z."/>
            <person name="Shao H.Z."/>
            <person name="Wang X."/>
            <person name="Wang C.C."/>
            <person name="Yang T.C."/>
            <person name="Huo Q.B."/>
            <person name="Li W."/>
            <person name="Chen H.Y."/>
            <person name="Chen S.E."/>
            <person name="Zhou L.G."/>
            <person name="Ni X.B."/>
            <person name="Tian J.H."/>
            <person name="Sheng Y."/>
            <person name="Liu T."/>
            <person name="Pan Y.S."/>
            <person name="Xia L.Y."/>
            <person name="Li J."/>
            <person name="Zhao F."/>
            <person name="Cao W.C."/>
        </authorList>
    </citation>
    <scope>NUCLEOTIDE SEQUENCE [LARGE SCALE GENOMIC DNA]</scope>
    <source>
        <strain evidence="6">HaeL-2018</strain>
    </source>
</reference>
<dbReference type="OrthoDB" id="6513905at2759"/>
<dbReference type="GO" id="GO:0005737">
    <property type="term" value="C:cytoplasm"/>
    <property type="evidence" value="ECO:0007669"/>
    <property type="project" value="UniProtKB-SubCell"/>
</dbReference>
<dbReference type="PANTHER" id="PTHR14304">
    <property type="entry name" value="CELL DIVISION CYCLE AND APOPTOSIS REGULATOR PROTEIN"/>
    <property type="match status" value="1"/>
</dbReference>
<dbReference type="GO" id="GO:0005634">
    <property type="term" value="C:nucleus"/>
    <property type="evidence" value="ECO:0007669"/>
    <property type="project" value="TreeGrafter"/>
</dbReference>
<dbReference type="InterPro" id="IPR025954">
    <property type="entry name" value="DBC1/CARP1_inactive_NUDIX"/>
</dbReference>
<evidence type="ECO:0000256" key="1">
    <source>
        <dbReference type="ARBA" id="ARBA00004496"/>
    </source>
</evidence>
<dbReference type="GO" id="GO:0006355">
    <property type="term" value="P:regulation of DNA-templated transcription"/>
    <property type="evidence" value="ECO:0007669"/>
    <property type="project" value="InterPro"/>
</dbReference>
<proteinExistence type="predicted"/>
<accession>A0A9J6FJN7</accession>
<feature type="compositionally biased region" description="Basic and acidic residues" evidence="4">
    <location>
        <begin position="331"/>
        <end position="345"/>
    </location>
</feature>
<keyword evidence="2" id="KW-0963">Cytoplasm</keyword>
<evidence type="ECO:0000313" key="7">
    <source>
        <dbReference type="Proteomes" id="UP000821853"/>
    </source>
</evidence>
<comment type="caution">
    <text evidence="6">The sequence shown here is derived from an EMBL/GenBank/DDBJ whole genome shotgun (WGS) entry which is preliminary data.</text>
</comment>
<dbReference type="InterPro" id="IPR025224">
    <property type="entry name" value="CCAR1/CCAR2"/>
</dbReference>
<name>A0A9J6FJN7_HAELO</name>
<comment type="subcellular location">
    <subcellularLocation>
        <location evidence="1">Cytoplasm</location>
    </subcellularLocation>
</comment>
<dbReference type="InterPro" id="IPR025223">
    <property type="entry name" value="S1-like_RNA-bd_dom"/>
</dbReference>
<feature type="compositionally biased region" description="Basic and acidic residues" evidence="4">
    <location>
        <begin position="214"/>
        <end position="266"/>
    </location>
</feature>
<dbReference type="Pfam" id="PF14443">
    <property type="entry name" value="DBC1"/>
    <property type="match status" value="1"/>
</dbReference>
<feature type="domain" description="DBC1/CARP1 catalytically inactive NUDIX hydrolase" evidence="5">
    <location>
        <begin position="508"/>
        <end position="584"/>
    </location>
</feature>
<feature type="region of interest" description="Disordered" evidence="4">
    <location>
        <begin position="167"/>
        <end position="266"/>
    </location>
</feature>
<gene>
    <name evidence="6" type="ORF">HPB48_015517</name>
</gene>
<protein>
    <recommendedName>
        <fullName evidence="5">DBC1/CARP1 catalytically inactive NUDIX hydrolase domain-containing protein</fullName>
    </recommendedName>
</protein>
<keyword evidence="3" id="KW-0597">Phosphoprotein</keyword>
<evidence type="ECO:0000259" key="5">
    <source>
        <dbReference type="SMART" id="SM01122"/>
    </source>
</evidence>
<evidence type="ECO:0000256" key="4">
    <source>
        <dbReference type="SAM" id="MobiDB-lite"/>
    </source>
</evidence>
<keyword evidence="7" id="KW-1185">Reference proteome</keyword>
<evidence type="ECO:0000256" key="2">
    <source>
        <dbReference type="ARBA" id="ARBA00022490"/>
    </source>
</evidence>
<evidence type="ECO:0000256" key="3">
    <source>
        <dbReference type="ARBA" id="ARBA00022553"/>
    </source>
</evidence>
<organism evidence="6 7">
    <name type="scientific">Haemaphysalis longicornis</name>
    <name type="common">Bush tick</name>
    <dbReference type="NCBI Taxonomy" id="44386"/>
    <lineage>
        <taxon>Eukaryota</taxon>
        <taxon>Metazoa</taxon>
        <taxon>Ecdysozoa</taxon>
        <taxon>Arthropoda</taxon>
        <taxon>Chelicerata</taxon>
        <taxon>Arachnida</taxon>
        <taxon>Acari</taxon>
        <taxon>Parasitiformes</taxon>
        <taxon>Ixodida</taxon>
        <taxon>Ixodoidea</taxon>
        <taxon>Ixodidae</taxon>
        <taxon>Haemaphysalinae</taxon>
        <taxon>Haemaphysalis</taxon>
    </lineage>
</organism>
<dbReference type="SMART" id="SM01122">
    <property type="entry name" value="DBC1"/>
    <property type="match status" value="1"/>
</dbReference>
<dbReference type="VEuPathDB" id="VectorBase:HLOH_050639"/>